<keyword evidence="1" id="KW-1133">Transmembrane helix</keyword>
<organism evidence="2 3">
    <name type="scientific">Phytohabitans aurantiacus</name>
    <dbReference type="NCBI Taxonomy" id="3016789"/>
    <lineage>
        <taxon>Bacteria</taxon>
        <taxon>Bacillati</taxon>
        <taxon>Actinomycetota</taxon>
        <taxon>Actinomycetes</taxon>
        <taxon>Micromonosporales</taxon>
        <taxon>Micromonosporaceae</taxon>
    </lineage>
</organism>
<dbReference type="Proteomes" id="UP001144280">
    <property type="component" value="Unassembled WGS sequence"/>
</dbReference>
<reference evidence="2" key="1">
    <citation type="submission" date="2022-12" db="EMBL/GenBank/DDBJ databases">
        <title>New Phytohabitans aurantiacus sp. RD004123 nov., an actinomycete isolated from soil.</title>
        <authorList>
            <person name="Triningsih D.W."/>
            <person name="Harunari E."/>
            <person name="Igarashi Y."/>
        </authorList>
    </citation>
    <scope>NUCLEOTIDE SEQUENCE</scope>
    <source>
        <strain evidence="2">RD004123</strain>
    </source>
</reference>
<feature type="transmembrane region" description="Helical" evidence="1">
    <location>
        <begin position="61"/>
        <end position="83"/>
    </location>
</feature>
<keyword evidence="3" id="KW-1185">Reference proteome</keyword>
<dbReference type="EMBL" id="BSDI01000068">
    <property type="protein sequence ID" value="GLI02703.1"/>
    <property type="molecule type" value="Genomic_DNA"/>
</dbReference>
<evidence type="ECO:0008006" key="4">
    <source>
        <dbReference type="Google" id="ProtNLM"/>
    </source>
</evidence>
<feature type="transmembrane region" description="Helical" evidence="1">
    <location>
        <begin position="12"/>
        <end position="33"/>
    </location>
</feature>
<evidence type="ECO:0000256" key="1">
    <source>
        <dbReference type="SAM" id="Phobius"/>
    </source>
</evidence>
<comment type="caution">
    <text evidence="2">The sequence shown here is derived from an EMBL/GenBank/DDBJ whole genome shotgun (WGS) entry which is preliminary data.</text>
</comment>
<proteinExistence type="predicted"/>
<name>A0ABQ5R906_9ACTN</name>
<accession>A0ABQ5R906</accession>
<keyword evidence="1" id="KW-0812">Transmembrane</keyword>
<dbReference type="RefSeq" id="WP_281904362.1">
    <property type="nucleotide sequence ID" value="NZ_BSDI01000068.1"/>
</dbReference>
<feature type="transmembrane region" description="Helical" evidence="1">
    <location>
        <begin position="95"/>
        <end position="115"/>
    </location>
</feature>
<feature type="transmembrane region" description="Helical" evidence="1">
    <location>
        <begin position="135"/>
        <end position="159"/>
    </location>
</feature>
<gene>
    <name evidence="2" type="ORF">Pa4123_79810</name>
</gene>
<evidence type="ECO:0000313" key="2">
    <source>
        <dbReference type="EMBL" id="GLI02703.1"/>
    </source>
</evidence>
<sequence>MASVSRWGRLWSVLRVPSVIGLSVVLFGVYSWFDLRAAGLRSSLTTTEVTTFDGLVAEQGMAWVVVMVVLNALLAVTAAVLVVESFRLVKARRSAAATGACTAGGGLLLGLSTFGCPSCTIPLLGTLGLTFAASSLPFAGLEFKVIGLAITSGILYWMLRPARQFVR</sequence>
<keyword evidence="1" id="KW-0472">Membrane</keyword>
<protein>
    <recommendedName>
        <fullName evidence="4">Sulphur transport domain-containing protein</fullName>
    </recommendedName>
</protein>
<evidence type="ECO:0000313" key="3">
    <source>
        <dbReference type="Proteomes" id="UP001144280"/>
    </source>
</evidence>